<organism evidence="1 2">
    <name type="scientific">Angiostrongylus cantonensis</name>
    <name type="common">Rat lungworm</name>
    <dbReference type="NCBI Taxonomy" id="6313"/>
    <lineage>
        <taxon>Eukaryota</taxon>
        <taxon>Metazoa</taxon>
        <taxon>Ecdysozoa</taxon>
        <taxon>Nematoda</taxon>
        <taxon>Chromadorea</taxon>
        <taxon>Rhabditida</taxon>
        <taxon>Rhabditina</taxon>
        <taxon>Rhabditomorpha</taxon>
        <taxon>Strongyloidea</taxon>
        <taxon>Metastrongylidae</taxon>
        <taxon>Angiostrongylus</taxon>
    </lineage>
</organism>
<dbReference type="AlphaFoldDB" id="A0A0K0DI36"/>
<evidence type="ECO:0000313" key="1">
    <source>
        <dbReference type="Proteomes" id="UP000035642"/>
    </source>
</evidence>
<proteinExistence type="predicted"/>
<reference evidence="1" key="1">
    <citation type="submission" date="2012-09" db="EMBL/GenBank/DDBJ databases">
        <authorList>
            <person name="Martin A.A."/>
        </authorList>
    </citation>
    <scope>NUCLEOTIDE SEQUENCE</scope>
</reference>
<dbReference type="WBParaSite" id="ACAC_0001092201-mRNA-1">
    <property type="protein sequence ID" value="ACAC_0001092201-mRNA-1"/>
    <property type="gene ID" value="ACAC_0001092201"/>
</dbReference>
<reference evidence="2" key="2">
    <citation type="submission" date="2017-02" db="UniProtKB">
        <authorList>
            <consortium name="WormBaseParasite"/>
        </authorList>
    </citation>
    <scope>IDENTIFICATION</scope>
</reference>
<sequence>MPEDVQHVFEQTRCQSQISSKFNQSLSVGLTY</sequence>
<accession>A0A0K0DI36</accession>
<protein>
    <submittedName>
        <fullName evidence="2">Transposase</fullName>
    </submittedName>
</protein>
<name>A0A0K0DI36_ANGCA</name>
<keyword evidence="1" id="KW-1185">Reference proteome</keyword>
<evidence type="ECO:0000313" key="2">
    <source>
        <dbReference type="WBParaSite" id="ACAC_0001092201-mRNA-1"/>
    </source>
</evidence>
<dbReference type="Proteomes" id="UP000035642">
    <property type="component" value="Unassembled WGS sequence"/>
</dbReference>